<keyword evidence="2" id="KW-0645">Protease</keyword>
<comment type="caution">
    <text evidence="2">The sequence shown here is derived from an EMBL/GenBank/DDBJ whole genome shotgun (WGS) entry which is preliminary data.</text>
</comment>
<keyword evidence="2" id="KW-0378">Hydrolase</keyword>
<dbReference type="Proteomes" id="UP000321947">
    <property type="component" value="Unassembled WGS sequence"/>
</dbReference>
<gene>
    <name evidence="2" type="ORF">E5676_scaffold757G00490</name>
</gene>
<dbReference type="GO" id="GO:0008233">
    <property type="term" value="F:peptidase activity"/>
    <property type="evidence" value="ECO:0007669"/>
    <property type="project" value="UniProtKB-KW"/>
</dbReference>
<organism evidence="2 3">
    <name type="scientific">Cucumis melo var. makuwa</name>
    <name type="common">Oriental melon</name>
    <dbReference type="NCBI Taxonomy" id="1194695"/>
    <lineage>
        <taxon>Eukaryota</taxon>
        <taxon>Viridiplantae</taxon>
        <taxon>Streptophyta</taxon>
        <taxon>Embryophyta</taxon>
        <taxon>Tracheophyta</taxon>
        <taxon>Spermatophyta</taxon>
        <taxon>Magnoliopsida</taxon>
        <taxon>eudicotyledons</taxon>
        <taxon>Gunneridae</taxon>
        <taxon>Pentapetalae</taxon>
        <taxon>rosids</taxon>
        <taxon>fabids</taxon>
        <taxon>Cucurbitales</taxon>
        <taxon>Cucurbitaceae</taxon>
        <taxon>Benincaseae</taxon>
        <taxon>Cucumis</taxon>
    </lineage>
</organism>
<proteinExistence type="predicted"/>
<dbReference type="AlphaFoldDB" id="A0A5D3CED7"/>
<dbReference type="EMBL" id="SSTD01011544">
    <property type="protein sequence ID" value="TYK09564.1"/>
    <property type="molecule type" value="Genomic_DNA"/>
</dbReference>
<name>A0A5D3CED7_CUCMM</name>
<evidence type="ECO:0000313" key="3">
    <source>
        <dbReference type="Proteomes" id="UP000321947"/>
    </source>
</evidence>
<sequence>MVVSLSPSSSASQRQRTVTAAAHLTSSLLLAPSAGQPTVSASTASCVPSFRGDARVLGFYDKCSWSQLSSTCVRVTLGADRREARRMCEAHMDTSGFLYASADVFGGKGRGAGRAQPEAQPVAQATDPATPVTHADLVAMEQSVRDAKWQEFLNLEEDDRRVE</sequence>
<reference evidence="2 3" key="1">
    <citation type="submission" date="2019-08" db="EMBL/GenBank/DDBJ databases">
        <title>Draft genome sequences of two oriental melons (Cucumis melo L. var makuwa).</title>
        <authorList>
            <person name="Kwon S.-Y."/>
        </authorList>
    </citation>
    <scope>NUCLEOTIDE SEQUENCE [LARGE SCALE GENOMIC DNA]</scope>
    <source>
        <strain evidence="3">cv. Chang Bougi</strain>
        <tissue evidence="2">Leaf</tissue>
    </source>
</reference>
<evidence type="ECO:0000256" key="1">
    <source>
        <dbReference type="SAM" id="MobiDB-lite"/>
    </source>
</evidence>
<feature type="region of interest" description="Disordered" evidence="1">
    <location>
        <begin position="109"/>
        <end position="132"/>
    </location>
</feature>
<evidence type="ECO:0000313" key="2">
    <source>
        <dbReference type="EMBL" id="TYK09564.1"/>
    </source>
</evidence>
<accession>A0A5D3CED7</accession>
<protein>
    <submittedName>
        <fullName evidence="2">Gag protease polyprotein</fullName>
    </submittedName>
</protein>
<dbReference type="GO" id="GO:0006508">
    <property type="term" value="P:proteolysis"/>
    <property type="evidence" value="ECO:0007669"/>
    <property type="project" value="UniProtKB-KW"/>
</dbReference>